<gene>
    <name evidence="2" type="ORF">MW290_25590</name>
</gene>
<evidence type="ECO:0000256" key="1">
    <source>
        <dbReference type="SAM" id="Coils"/>
    </source>
</evidence>
<evidence type="ECO:0008006" key="4">
    <source>
        <dbReference type="Google" id="ProtNLM"/>
    </source>
</evidence>
<sequence>MKINRNLIRIDGGTQSRVAIDEAVVAEYADRYAVGDYMPPVVLYFDGAHYWLADGFHRYHAAGRAQLLQMDAEVHNGTRRDAVLHSLGANAAHGLRRSNADKRKAVMMVLTDAEWAKWSDREIARRCQVTHPFVASIRASLVAVSSEPAAERTYTTKHGTQAKMDTAGVRAANVARAAEPPPAVGPSTLTVQQQAMPVIAPAERPAQAVAKPAAPAGWVAAPAPAPAASVQQPTAEEVAEDAYGDDPAELLGAAYARITELEELVEAAKADDQKAETLKWRQLYADSSRKQAEAQARAADYQQELQRMSDRLLRICKLFNERDTSKAVALVSDFVRKHTPK</sequence>
<organism evidence="2 3">
    <name type="scientific">Aquincola tertiaricarbonis</name>
    <dbReference type="NCBI Taxonomy" id="391953"/>
    <lineage>
        <taxon>Bacteria</taxon>
        <taxon>Pseudomonadati</taxon>
        <taxon>Pseudomonadota</taxon>
        <taxon>Betaproteobacteria</taxon>
        <taxon>Burkholderiales</taxon>
        <taxon>Sphaerotilaceae</taxon>
        <taxon>Aquincola</taxon>
    </lineage>
</organism>
<accession>A0ABY4SCA8</accession>
<proteinExistence type="predicted"/>
<keyword evidence="1" id="KW-0175">Coiled coil</keyword>
<evidence type="ECO:0000313" key="3">
    <source>
        <dbReference type="Proteomes" id="UP001056201"/>
    </source>
</evidence>
<feature type="coiled-coil region" evidence="1">
    <location>
        <begin position="251"/>
        <end position="311"/>
    </location>
</feature>
<name>A0ABY4SCA8_AQUTE</name>
<dbReference type="RefSeq" id="WP_250197163.1">
    <property type="nucleotide sequence ID" value="NZ_CP097636.1"/>
</dbReference>
<dbReference type="Proteomes" id="UP001056201">
    <property type="component" value="Chromosome 2"/>
</dbReference>
<dbReference type="SUPFAM" id="SSF110849">
    <property type="entry name" value="ParB/Sulfiredoxin"/>
    <property type="match status" value="1"/>
</dbReference>
<keyword evidence="3" id="KW-1185">Reference proteome</keyword>
<evidence type="ECO:0000313" key="2">
    <source>
        <dbReference type="EMBL" id="URI08945.1"/>
    </source>
</evidence>
<protein>
    <recommendedName>
        <fullName evidence="4">ParB/Sulfiredoxin domain-containing protein</fullName>
    </recommendedName>
</protein>
<dbReference type="InterPro" id="IPR036086">
    <property type="entry name" value="ParB/Sulfiredoxin_sf"/>
</dbReference>
<reference evidence="2" key="1">
    <citation type="submission" date="2022-05" db="EMBL/GenBank/DDBJ databases">
        <title>An RpoN-dependent PEP-CTERM gene is involved in floc formation of an Aquincola tertiaricarbonis strain.</title>
        <authorList>
            <person name="Qiu D."/>
            <person name="Xia M."/>
        </authorList>
    </citation>
    <scope>NUCLEOTIDE SEQUENCE</scope>
    <source>
        <strain evidence="2">RN12</strain>
    </source>
</reference>
<dbReference type="EMBL" id="CP097636">
    <property type="protein sequence ID" value="URI08945.1"/>
    <property type="molecule type" value="Genomic_DNA"/>
</dbReference>